<accession>A0A8T2P7R9</accession>
<dbReference type="EMBL" id="JAFBMS010000012">
    <property type="protein sequence ID" value="KAG9347940.1"/>
    <property type="molecule type" value="Genomic_DNA"/>
</dbReference>
<organism evidence="3 4">
    <name type="scientific">Albula glossodonta</name>
    <name type="common">roundjaw bonefish</name>
    <dbReference type="NCBI Taxonomy" id="121402"/>
    <lineage>
        <taxon>Eukaryota</taxon>
        <taxon>Metazoa</taxon>
        <taxon>Chordata</taxon>
        <taxon>Craniata</taxon>
        <taxon>Vertebrata</taxon>
        <taxon>Euteleostomi</taxon>
        <taxon>Actinopterygii</taxon>
        <taxon>Neopterygii</taxon>
        <taxon>Teleostei</taxon>
        <taxon>Albuliformes</taxon>
        <taxon>Albulidae</taxon>
        <taxon>Albula</taxon>
    </lineage>
</organism>
<evidence type="ECO:0000256" key="1">
    <source>
        <dbReference type="ARBA" id="ARBA00022737"/>
    </source>
</evidence>
<comment type="caution">
    <text evidence="3">The sequence shown here is derived from an EMBL/GenBank/DDBJ whole genome shotgun (WGS) entry which is preliminary data.</text>
</comment>
<gene>
    <name evidence="3" type="ORF">JZ751_003957</name>
</gene>
<keyword evidence="2" id="KW-0040">ANK repeat</keyword>
<dbReference type="AlphaFoldDB" id="A0A8T2P7R9"/>
<dbReference type="InterPro" id="IPR036770">
    <property type="entry name" value="Ankyrin_rpt-contain_sf"/>
</dbReference>
<keyword evidence="1" id="KW-0677">Repeat</keyword>
<evidence type="ECO:0000313" key="4">
    <source>
        <dbReference type="Proteomes" id="UP000824540"/>
    </source>
</evidence>
<evidence type="ECO:0000256" key="2">
    <source>
        <dbReference type="ARBA" id="ARBA00023043"/>
    </source>
</evidence>
<proteinExistence type="predicted"/>
<evidence type="ECO:0000313" key="3">
    <source>
        <dbReference type="EMBL" id="KAG9347940.1"/>
    </source>
</evidence>
<dbReference type="Pfam" id="PF12796">
    <property type="entry name" value="Ank_2"/>
    <property type="match status" value="2"/>
</dbReference>
<feature type="non-terminal residue" evidence="3">
    <location>
        <position position="151"/>
    </location>
</feature>
<dbReference type="Proteomes" id="UP000824540">
    <property type="component" value="Unassembled WGS sequence"/>
</dbReference>
<keyword evidence="4" id="KW-1185">Reference proteome</keyword>
<dbReference type="PANTHER" id="PTHR24123">
    <property type="entry name" value="ANKYRIN REPEAT-CONTAINING"/>
    <property type="match status" value="1"/>
</dbReference>
<dbReference type="OrthoDB" id="1661883at2759"/>
<protein>
    <submittedName>
        <fullName evidence="3">Uncharacterized protein</fullName>
    </submittedName>
</protein>
<reference evidence="3" key="1">
    <citation type="thesis" date="2021" institute="BYU ScholarsArchive" country="Provo, UT, USA">
        <title>Applications of and Algorithms for Genome Assembly and Genomic Analyses with an Emphasis on Marine Teleosts.</title>
        <authorList>
            <person name="Pickett B.D."/>
        </authorList>
    </citation>
    <scope>NUCLEOTIDE SEQUENCE</scope>
    <source>
        <strain evidence="3">HI-2016</strain>
    </source>
</reference>
<dbReference type="SUPFAM" id="SSF48403">
    <property type="entry name" value="Ankyrin repeat"/>
    <property type="match status" value="1"/>
</dbReference>
<dbReference type="InterPro" id="IPR002110">
    <property type="entry name" value="Ankyrin_rpt"/>
</dbReference>
<dbReference type="PANTHER" id="PTHR24123:SF124">
    <property type="entry name" value="TRANSIENT RECEPTOR POTENTIAL CATION CHANNEL SUBFAMILY A MEMBER 1"/>
    <property type="match status" value="1"/>
</dbReference>
<dbReference type="InterPro" id="IPR051165">
    <property type="entry name" value="Multifunctional_ANK_Repeat"/>
</dbReference>
<dbReference type="Gene3D" id="1.25.40.20">
    <property type="entry name" value="Ankyrin repeat-containing domain"/>
    <property type="match status" value="2"/>
</dbReference>
<name>A0A8T2P7R9_9TELE</name>
<dbReference type="SMART" id="SM00248">
    <property type="entry name" value="ANK"/>
    <property type="match status" value="2"/>
</dbReference>
<sequence>MIKFCISKGAKIDQKQVDKSTALHFACTQGAIEAVKLMISAYSTVEDIINIPDGANQTPLHKAQILTALTVKVIPHCYWLQAVDHGELWNFYYQKLDSVRELLSDEDSDGCTPLHYACRLGSPESVQNMLGLRVCPSRKSKDKKSALHFAA</sequence>